<protein>
    <submittedName>
        <fullName evidence="5">Uncharacterized protein</fullName>
    </submittedName>
</protein>
<dbReference type="Proteomes" id="UP000006757">
    <property type="component" value="Unassembled WGS sequence"/>
</dbReference>
<dbReference type="InterPro" id="IPR039328">
    <property type="entry name" value="WDR89"/>
</dbReference>
<accession>K1VVG9</accession>
<feature type="region of interest" description="Disordered" evidence="4">
    <location>
        <begin position="1"/>
        <end position="20"/>
    </location>
</feature>
<dbReference type="OrthoDB" id="25131at2759"/>
<dbReference type="AlphaFoldDB" id="K1VVG9"/>
<dbReference type="InterPro" id="IPR001680">
    <property type="entry name" value="WD40_rpt"/>
</dbReference>
<feature type="compositionally biased region" description="Basic and acidic residues" evidence="4">
    <location>
        <begin position="501"/>
        <end position="540"/>
    </location>
</feature>
<evidence type="ECO:0000256" key="2">
    <source>
        <dbReference type="ARBA" id="ARBA00022737"/>
    </source>
</evidence>
<keyword evidence="2" id="KW-0677">Repeat</keyword>
<evidence type="ECO:0000256" key="4">
    <source>
        <dbReference type="SAM" id="MobiDB-lite"/>
    </source>
</evidence>
<feature type="region of interest" description="Disordered" evidence="4">
    <location>
        <begin position="466"/>
        <end position="550"/>
    </location>
</feature>
<dbReference type="Gene3D" id="2.130.10.10">
    <property type="entry name" value="YVTN repeat-like/Quinoprotein amine dehydrogenase"/>
    <property type="match status" value="2"/>
</dbReference>
<evidence type="ECO:0000313" key="6">
    <source>
        <dbReference type="Proteomes" id="UP000006757"/>
    </source>
</evidence>
<feature type="compositionally biased region" description="Basic residues" evidence="4">
    <location>
        <begin position="541"/>
        <end position="550"/>
    </location>
</feature>
<dbReference type="InterPro" id="IPR015943">
    <property type="entry name" value="WD40/YVTN_repeat-like_dom_sf"/>
</dbReference>
<keyword evidence="1 3" id="KW-0853">WD repeat</keyword>
<dbReference type="HOGENOM" id="CLU_037323_0_0_1"/>
<dbReference type="PANTHER" id="PTHR22889:SF0">
    <property type="entry name" value="WD REPEAT-CONTAINING PROTEIN 89"/>
    <property type="match status" value="1"/>
</dbReference>
<feature type="compositionally biased region" description="Acidic residues" evidence="4">
    <location>
        <begin position="473"/>
        <end position="500"/>
    </location>
</feature>
<evidence type="ECO:0000256" key="3">
    <source>
        <dbReference type="PROSITE-ProRule" id="PRU00221"/>
    </source>
</evidence>
<dbReference type="PANTHER" id="PTHR22889">
    <property type="entry name" value="WD REPEAT-CONTAINING PROTEIN 89"/>
    <property type="match status" value="1"/>
</dbReference>
<gene>
    <name evidence="5" type="ORF">A1Q2_04990</name>
</gene>
<evidence type="ECO:0000256" key="1">
    <source>
        <dbReference type="ARBA" id="ARBA00022574"/>
    </source>
</evidence>
<feature type="region of interest" description="Disordered" evidence="4">
    <location>
        <begin position="45"/>
        <end position="66"/>
    </location>
</feature>
<dbReference type="SUPFAM" id="SSF50978">
    <property type="entry name" value="WD40 repeat-like"/>
    <property type="match status" value="1"/>
</dbReference>
<organism evidence="5 6">
    <name type="scientific">Trichosporon asahii var. asahii (strain CBS 8904)</name>
    <name type="common">Yeast</name>
    <dbReference type="NCBI Taxonomy" id="1220162"/>
    <lineage>
        <taxon>Eukaryota</taxon>
        <taxon>Fungi</taxon>
        <taxon>Dikarya</taxon>
        <taxon>Basidiomycota</taxon>
        <taxon>Agaricomycotina</taxon>
        <taxon>Tremellomycetes</taxon>
        <taxon>Trichosporonales</taxon>
        <taxon>Trichosporonaceae</taxon>
        <taxon>Trichosporon</taxon>
    </lineage>
</organism>
<reference evidence="5 6" key="1">
    <citation type="journal article" date="2012" name="Eukaryot. Cell">
        <title>Genome sequence of the Trichosporon asahii environmental strain CBS 8904.</title>
        <authorList>
            <person name="Yang R.Y."/>
            <person name="Li H.T."/>
            <person name="Zhu H."/>
            <person name="Zhou G.P."/>
            <person name="Wang M."/>
            <person name="Wang L."/>
        </authorList>
    </citation>
    <scope>NUCLEOTIDE SEQUENCE [LARGE SCALE GENOMIC DNA]</scope>
    <source>
        <strain evidence="5 6">CBS 8904</strain>
    </source>
</reference>
<name>K1VVG9_TRIAC</name>
<dbReference type="STRING" id="1220162.K1VVG9"/>
<comment type="caution">
    <text evidence="5">The sequence shown here is derived from an EMBL/GenBank/DDBJ whole genome shotgun (WGS) entry which is preliminary data.</text>
</comment>
<feature type="repeat" description="WD" evidence="3">
    <location>
        <begin position="428"/>
        <end position="461"/>
    </location>
</feature>
<dbReference type="InParanoid" id="K1VVG9"/>
<dbReference type="SMART" id="SM00320">
    <property type="entry name" value="WD40"/>
    <property type="match status" value="3"/>
</dbReference>
<dbReference type="PROSITE" id="PS50082">
    <property type="entry name" value="WD_REPEATS_2"/>
    <property type="match status" value="1"/>
</dbReference>
<proteinExistence type="predicted"/>
<dbReference type="Pfam" id="PF00400">
    <property type="entry name" value="WD40"/>
    <property type="match status" value="2"/>
</dbReference>
<keyword evidence="6" id="KW-1185">Reference proteome</keyword>
<dbReference type="InterPro" id="IPR036322">
    <property type="entry name" value="WD40_repeat_dom_sf"/>
</dbReference>
<dbReference type="EMBL" id="AMBO01000334">
    <property type="protein sequence ID" value="EKD00798.1"/>
    <property type="molecule type" value="Genomic_DNA"/>
</dbReference>
<dbReference type="eggNOG" id="KOG1188">
    <property type="taxonomic scope" value="Eukaryota"/>
</dbReference>
<evidence type="ECO:0000313" key="5">
    <source>
        <dbReference type="EMBL" id="EKD00798.1"/>
    </source>
</evidence>
<sequence>MTASTLENGGHGNSASSRNFGQVGVSQQHLDHLCLPLLGLPRRSHLPHLLSTPRPHPRRRRDDMPAEPPVAFATICTKQPGYILSITPAASGALVLRHPEPELSVCDNQTLERIATLSGHRQPVTDVVCGDEGVWSSSLDASIIRWDQRSGREAMKINGVQPAMERERSFIDEFIQLTAAFLRKPLPLTCLEVAESDHLVMAGTELQSSEAHILFYDVRNPFEPAYIHSSTHSDDLTSLHLLPPTGSFARAQPGQKPLPDRLLLSTSTDGCIAISSMRETDEQEALLAEENWGMSVAGSGSYAYKGGMKLWARSDQDCVATWDLTYNAEEAQLELNNQADFGSDEFKFKKFRLPKSGPNVTRAIGEEKPWPENIESRYIIDVCPSLGVGQTGAPMLGVGSNEGNIVLEHCATPPTYAPSAYFVSGPGARGHKDVVRCMTHVRSDEVLYTGSEDGVLAGWSLAALPPLVRGDPEVDDDGGDGRDEDESDSDSSMDTDDELEISDRSDSDDYSAERKMDAEPRRREDNPVLRGRDRKGDRKADRKGKRHAPY</sequence>